<name>A0A2Z3YM85_9CORY</name>
<evidence type="ECO:0000313" key="11">
    <source>
        <dbReference type="EMBL" id="AWT25122.1"/>
    </source>
</evidence>
<evidence type="ECO:0000256" key="1">
    <source>
        <dbReference type="ARBA" id="ARBA00001974"/>
    </source>
</evidence>
<dbReference type="SUPFAM" id="SSF51971">
    <property type="entry name" value="Nucleotide-binding domain"/>
    <property type="match status" value="1"/>
</dbReference>
<protein>
    <recommendedName>
        <fullName evidence="7">D-amino-acid oxidase</fullName>
        <ecNumber evidence="6">1.4.3.3</ecNumber>
    </recommendedName>
</protein>
<dbReference type="PROSITE" id="PS51257">
    <property type="entry name" value="PROKAR_LIPOPROTEIN"/>
    <property type="match status" value="1"/>
</dbReference>
<dbReference type="InterPro" id="IPR023209">
    <property type="entry name" value="DAO"/>
</dbReference>
<keyword evidence="5 11" id="KW-0560">Oxidoreductase</keyword>
<dbReference type="GO" id="GO:0019478">
    <property type="term" value="P:D-amino acid catabolic process"/>
    <property type="evidence" value="ECO:0007669"/>
    <property type="project" value="TreeGrafter"/>
</dbReference>
<evidence type="ECO:0000313" key="12">
    <source>
        <dbReference type="Proteomes" id="UP000247696"/>
    </source>
</evidence>
<feature type="binding site" evidence="9">
    <location>
        <position position="295"/>
    </location>
    <ligand>
        <name>D-dopa</name>
        <dbReference type="ChEBI" id="CHEBI:149689"/>
    </ligand>
</feature>
<evidence type="ECO:0000256" key="2">
    <source>
        <dbReference type="ARBA" id="ARBA00006730"/>
    </source>
</evidence>
<reference evidence="12" key="1">
    <citation type="submission" date="2017-11" db="EMBL/GenBank/DDBJ databases">
        <title>Otitis media/interna in a cat caused by the recently described species Corynebacterium provencense.</title>
        <authorList>
            <person name="Kittl S."/>
            <person name="Brodard I."/>
            <person name="Rychener L."/>
            <person name="Jores J."/>
            <person name="Roosje P."/>
            <person name="Gobeli Brawand S."/>
        </authorList>
    </citation>
    <scope>NUCLEOTIDE SEQUENCE [LARGE SCALE GENOMIC DNA]</scope>
    <source>
        <strain evidence="12">17KM38</strain>
    </source>
</reference>
<dbReference type="GO" id="GO:0005737">
    <property type="term" value="C:cytoplasm"/>
    <property type="evidence" value="ECO:0007669"/>
    <property type="project" value="TreeGrafter"/>
</dbReference>
<evidence type="ECO:0000259" key="10">
    <source>
        <dbReference type="Pfam" id="PF01266"/>
    </source>
</evidence>
<dbReference type="Pfam" id="PF01266">
    <property type="entry name" value="DAO"/>
    <property type="match status" value="1"/>
</dbReference>
<comment type="cofactor">
    <cofactor evidence="1 9">
        <name>FAD</name>
        <dbReference type="ChEBI" id="CHEBI:57692"/>
    </cofactor>
</comment>
<dbReference type="Proteomes" id="UP000247696">
    <property type="component" value="Chromosome"/>
</dbReference>
<dbReference type="Gene3D" id="3.40.50.720">
    <property type="entry name" value="NAD(P)-binding Rossmann-like Domain"/>
    <property type="match status" value="1"/>
</dbReference>
<proteinExistence type="inferred from homology"/>
<dbReference type="PANTHER" id="PTHR11530">
    <property type="entry name" value="D-AMINO ACID OXIDASE"/>
    <property type="match status" value="1"/>
</dbReference>
<evidence type="ECO:0000256" key="9">
    <source>
        <dbReference type="PIRSR" id="PIRSR000189-1"/>
    </source>
</evidence>
<dbReference type="AlphaFoldDB" id="A0A2Z3YM85"/>
<dbReference type="EMBL" id="CP024988">
    <property type="protein sequence ID" value="AWT25122.1"/>
    <property type="molecule type" value="Genomic_DNA"/>
</dbReference>
<dbReference type="PANTHER" id="PTHR11530:SF11">
    <property type="entry name" value="D-ASPARTATE OXIDASE"/>
    <property type="match status" value="1"/>
</dbReference>
<dbReference type="InterPro" id="IPR006076">
    <property type="entry name" value="FAD-dep_OxRdtase"/>
</dbReference>
<organism evidence="11 12">
    <name type="scientific">Corynebacterium provencense</name>
    <dbReference type="NCBI Taxonomy" id="1737425"/>
    <lineage>
        <taxon>Bacteria</taxon>
        <taxon>Bacillati</taxon>
        <taxon>Actinomycetota</taxon>
        <taxon>Actinomycetes</taxon>
        <taxon>Mycobacteriales</taxon>
        <taxon>Corynebacteriaceae</taxon>
        <taxon>Corynebacterium</taxon>
    </lineage>
</organism>
<keyword evidence="12" id="KW-1185">Reference proteome</keyword>
<dbReference type="Gene3D" id="3.30.9.10">
    <property type="entry name" value="D-Amino Acid Oxidase, subunit A, domain 2"/>
    <property type="match status" value="1"/>
</dbReference>
<dbReference type="STRING" id="1737425.GCA_900049755_02354"/>
<sequence length="383" mass="39249">MKITVIGAGVTGLSCAHELAEAGHEVTVVADRGPGDTVSARAAAVWFPYRTAVPSGEDATRLTERSLLRFVELADSAAAAVADGADDITDDIAPVEMRRGTVIERRGTPDRSWVPAVTAVLGTDAVRPTAGGVETTLPMIMMPTYLAWLMDSCRVAGVQFRWRKVESLAALYDGEYATAAPDVVVVAGGLRGGELLGGDEEVTPVRGQIVVLANGTGTDGSPEPLTDWITDDDNPDGETYVLPRVDDIVVGGTAEPGVWDETPDPETARAILARAVALVPELEGLPVLGHGTGLRPGRTTIRLEVVDPATLPDNAAPAAGVPVIAAYGHGGAGVTLSWGTAERVAELVAGLAAGTAGGETVTCSAPAVGGVAEGVQQQGDVQV</sequence>
<dbReference type="SUPFAM" id="SSF54373">
    <property type="entry name" value="FAD-linked reductases, C-terminal domain"/>
    <property type="match status" value="1"/>
</dbReference>
<dbReference type="PIRSF" id="PIRSF000189">
    <property type="entry name" value="D-aa_oxidase"/>
    <property type="match status" value="1"/>
</dbReference>
<evidence type="ECO:0000256" key="7">
    <source>
        <dbReference type="ARBA" id="ARBA00039751"/>
    </source>
</evidence>
<evidence type="ECO:0000256" key="3">
    <source>
        <dbReference type="ARBA" id="ARBA00022630"/>
    </source>
</evidence>
<dbReference type="GO" id="GO:0071949">
    <property type="term" value="F:FAD binding"/>
    <property type="evidence" value="ECO:0007669"/>
    <property type="project" value="InterPro"/>
</dbReference>
<feature type="domain" description="FAD dependent oxidoreductase" evidence="10">
    <location>
        <begin position="3"/>
        <end position="347"/>
    </location>
</feature>
<evidence type="ECO:0000256" key="6">
    <source>
        <dbReference type="ARBA" id="ARBA00039101"/>
    </source>
</evidence>
<evidence type="ECO:0000256" key="8">
    <source>
        <dbReference type="ARBA" id="ARBA00049547"/>
    </source>
</evidence>
<feature type="binding site" evidence="9">
    <location>
        <position position="240"/>
    </location>
    <ligand>
        <name>D-dopa</name>
        <dbReference type="ChEBI" id="CHEBI:149689"/>
    </ligand>
</feature>
<dbReference type="OrthoDB" id="246701at2"/>
<feature type="binding site" evidence="9">
    <location>
        <begin position="31"/>
        <end position="32"/>
    </location>
    <ligand>
        <name>FAD</name>
        <dbReference type="ChEBI" id="CHEBI:57692"/>
    </ligand>
</feature>
<keyword evidence="3" id="KW-0285">Flavoprotein</keyword>
<keyword evidence="4 9" id="KW-0274">FAD</keyword>
<gene>
    <name evidence="11" type="primary">aao</name>
    <name evidence="11" type="ORF">Csp1_02960</name>
</gene>
<comment type="similarity">
    <text evidence="2">Belongs to the DAMOX/DASOX family.</text>
</comment>
<evidence type="ECO:0000256" key="5">
    <source>
        <dbReference type="ARBA" id="ARBA00023002"/>
    </source>
</evidence>
<dbReference type="KEGG" id="cpre:Csp1_02960"/>
<feature type="binding site" evidence="9">
    <location>
        <position position="331"/>
    </location>
    <ligand>
        <name>D-dopa</name>
        <dbReference type="ChEBI" id="CHEBI:149689"/>
    </ligand>
</feature>
<dbReference type="RefSeq" id="WP_110480892.1">
    <property type="nucleotide sequence ID" value="NZ_CP024988.1"/>
</dbReference>
<evidence type="ECO:0000256" key="4">
    <source>
        <dbReference type="ARBA" id="ARBA00022827"/>
    </source>
</evidence>
<feature type="binding site" evidence="9">
    <location>
        <begin position="330"/>
        <end position="335"/>
    </location>
    <ligand>
        <name>FAD</name>
        <dbReference type="ChEBI" id="CHEBI:57692"/>
    </ligand>
</feature>
<dbReference type="GO" id="GO:0003884">
    <property type="term" value="F:D-amino-acid oxidase activity"/>
    <property type="evidence" value="ECO:0007669"/>
    <property type="project" value="UniProtKB-EC"/>
</dbReference>
<feature type="binding site" evidence="9">
    <location>
        <position position="165"/>
    </location>
    <ligand>
        <name>FAD</name>
        <dbReference type="ChEBI" id="CHEBI:57692"/>
    </ligand>
</feature>
<comment type="catalytic activity">
    <reaction evidence="8">
        <text>a D-alpha-amino acid + O2 + H2O = a 2-oxocarboxylate + H2O2 + NH4(+)</text>
        <dbReference type="Rhea" id="RHEA:21816"/>
        <dbReference type="ChEBI" id="CHEBI:15377"/>
        <dbReference type="ChEBI" id="CHEBI:15379"/>
        <dbReference type="ChEBI" id="CHEBI:16240"/>
        <dbReference type="ChEBI" id="CHEBI:28938"/>
        <dbReference type="ChEBI" id="CHEBI:35179"/>
        <dbReference type="ChEBI" id="CHEBI:59871"/>
        <dbReference type="EC" id="1.4.3.3"/>
    </reaction>
    <physiologicalReaction direction="left-to-right" evidence="8">
        <dbReference type="Rhea" id="RHEA:21817"/>
    </physiologicalReaction>
</comment>
<dbReference type="EC" id="1.4.3.3" evidence="6"/>
<accession>A0A2Z3YM85</accession>